<dbReference type="Pfam" id="PF13692">
    <property type="entry name" value="Glyco_trans_1_4"/>
    <property type="match status" value="1"/>
</dbReference>
<accession>A0AA40K1Q5</accession>
<keyword evidence="4" id="KW-1185">Reference proteome</keyword>
<evidence type="ECO:0000256" key="2">
    <source>
        <dbReference type="ARBA" id="ARBA00022679"/>
    </source>
</evidence>
<organism evidence="3 4">
    <name type="scientific">Schizothecium vesticola</name>
    <dbReference type="NCBI Taxonomy" id="314040"/>
    <lineage>
        <taxon>Eukaryota</taxon>
        <taxon>Fungi</taxon>
        <taxon>Dikarya</taxon>
        <taxon>Ascomycota</taxon>
        <taxon>Pezizomycotina</taxon>
        <taxon>Sordariomycetes</taxon>
        <taxon>Sordariomycetidae</taxon>
        <taxon>Sordariales</taxon>
        <taxon>Schizotheciaceae</taxon>
        <taxon>Schizothecium</taxon>
    </lineage>
</organism>
<dbReference type="Proteomes" id="UP001172155">
    <property type="component" value="Unassembled WGS sequence"/>
</dbReference>
<dbReference type="EMBL" id="JAUKUD010000005">
    <property type="protein sequence ID" value="KAK0742784.1"/>
    <property type="molecule type" value="Genomic_DNA"/>
</dbReference>
<evidence type="ECO:0000256" key="1">
    <source>
        <dbReference type="ARBA" id="ARBA00022676"/>
    </source>
</evidence>
<evidence type="ECO:0000313" key="3">
    <source>
        <dbReference type="EMBL" id="KAK0742784.1"/>
    </source>
</evidence>
<dbReference type="PANTHER" id="PTHR12526:SF510">
    <property type="entry name" value="D-INOSITOL 3-PHOSPHATE GLYCOSYLTRANSFERASE"/>
    <property type="match status" value="1"/>
</dbReference>
<dbReference type="PANTHER" id="PTHR12526">
    <property type="entry name" value="GLYCOSYLTRANSFERASE"/>
    <property type="match status" value="1"/>
</dbReference>
<evidence type="ECO:0000313" key="4">
    <source>
        <dbReference type="Proteomes" id="UP001172155"/>
    </source>
</evidence>
<keyword evidence="2" id="KW-0808">Transferase</keyword>
<sequence>MESKEYFYRQIVHDHHGHEDHSSPDTDDIFPITDLSTDVEHCRAQEYLGGYRHDDEHRPEILHIEHADLSSNNLTTRKQPCHNHLRVLLVQTAHGLAPSSGGYRANYSLLLQLVATGHDVAQICYGSDHEVETYAQRALKRGIEPHVTETPFTVKTPDGAAHRLNVKTFTDHERVFNIVIPREAFIRAYPVRDFFKETKEYLESPTDDKGSTPNITNRMQILIDLFSSHFTRFEPTHIIFNDAMTMKLTAHHPLRKTFKRVAMIHTAEQLPFGPFCQGIDGHCLSPRIEASMLPELDGIWAVSRAIQDYAMKYGSLKTTFLVHSTLTYLDLETKKLPRVRHNVDKRAVGMVNPCPHKGEDILLGLAKGLPGIKFIAWVSWGSSEDRLQRLRELPNIEIRPTTRNTNEIWDNIKILICPSVWYEAWGIIVTEAQLRGIPVIASNAGGLVEAKLGLPYTVPVKMVKGARDPETGYYIVPKQDIAPWTVALEHLMTHREEYVALSEITVQRSAEWLLGMDPRAHEKWLLAMTGK</sequence>
<evidence type="ECO:0008006" key="5">
    <source>
        <dbReference type="Google" id="ProtNLM"/>
    </source>
</evidence>
<keyword evidence="1" id="KW-0328">Glycosyltransferase</keyword>
<dbReference type="SUPFAM" id="SSF53756">
    <property type="entry name" value="UDP-Glycosyltransferase/glycogen phosphorylase"/>
    <property type="match status" value="1"/>
</dbReference>
<proteinExistence type="predicted"/>
<protein>
    <recommendedName>
        <fullName evidence="5">Glycosyltransferase family 4 protein</fullName>
    </recommendedName>
</protein>
<gene>
    <name evidence="3" type="ORF">B0T18DRAFT_391690</name>
</gene>
<reference evidence="3" key="1">
    <citation type="submission" date="2023-06" db="EMBL/GenBank/DDBJ databases">
        <title>Genome-scale phylogeny and comparative genomics of the fungal order Sordariales.</title>
        <authorList>
            <consortium name="Lawrence Berkeley National Laboratory"/>
            <person name="Hensen N."/>
            <person name="Bonometti L."/>
            <person name="Westerberg I."/>
            <person name="Brannstrom I.O."/>
            <person name="Guillou S."/>
            <person name="Cros-Aarteil S."/>
            <person name="Calhoun S."/>
            <person name="Haridas S."/>
            <person name="Kuo A."/>
            <person name="Mondo S."/>
            <person name="Pangilinan J."/>
            <person name="Riley R."/>
            <person name="LaButti K."/>
            <person name="Andreopoulos B."/>
            <person name="Lipzen A."/>
            <person name="Chen C."/>
            <person name="Yanf M."/>
            <person name="Daum C."/>
            <person name="Ng V."/>
            <person name="Clum A."/>
            <person name="Steindorff A."/>
            <person name="Ohm R."/>
            <person name="Martin F."/>
            <person name="Silar P."/>
            <person name="Natvig D."/>
            <person name="Lalanne C."/>
            <person name="Gautier V."/>
            <person name="Ament-velasquez S.L."/>
            <person name="Kruys A."/>
            <person name="Hutchinson M.I."/>
            <person name="Powell A.J."/>
            <person name="Barry K."/>
            <person name="Miller A.N."/>
            <person name="Grigoriev I.V."/>
            <person name="Debuchy R."/>
            <person name="Gladieux P."/>
            <person name="Thoren M.H."/>
            <person name="Johannesson H."/>
        </authorList>
    </citation>
    <scope>NUCLEOTIDE SEQUENCE</scope>
    <source>
        <strain evidence="3">SMH3187-1</strain>
    </source>
</reference>
<dbReference type="GO" id="GO:0016757">
    <property type="term" value="F:glycosyltransferase activity"/>
    <property type="evidence" value="ECO:0007669"/>
    <property type="project" value="UniProtKB-KW"/>
</dbReference>
<name>A0AA40K1Q5_9PEZI</name>
<dbReference type="Gene3D" id="3.40.50.2000">
    <property type="entry name" value="Glycogen Phosphorylase B"/>
    <property type="match status" value="1"/>
</dbReference>
<dbReference type="AlphaFoldDB" id="A0AA40K1Q5"/>
<comment type="caution">
    <text evidence="3">The sequence shown here is derived from an EMBL/GenBank/DDBJ whole genome shotgun (WGS) entry which is preliminary data.</text>
</comment>